<comment type="caution">
    <text evidence="3">The sequence shown here is derived from an EMBL/GenBank/DDBJ whole genome shotgun (WGS) entry which is preliminary data.</text>
</comment>
<proteinExistence type="inferred from homology"/>
<dbReference type="Proteomes" id="UP001140560">
    <property type="component" value="Unassembled WGS sequence"/>
</dbReference>
<dbReference type="PRINTS" id="PR00080">
    <property type="entry name" value="SDRFAMILY"/>
</dbReference>
<protein>
    <recommendedName>
        <fullName evidence="5">NAD(P)-binding protein</fullName>
    </recommendedName>
</protein>
<dbReference type="PANTHER" id="PTHR43544:SF32">
    <property type="entry name" value="CHAIN DEHYDROGENASE, PUTATIVE (AFU_ORTHOLOGUE AFUA_5G01530)-RELATED"/>
    <property type="match status" value="1"/>
</dbReference>
<dbReference type="OrthoDB" id="7289984at2759"/>
<name>A0A9W8YDQ4_9PLEO</name>
<evidence type="ECO:0000256" key="1">
    <source>
        <dbReference type="ARBA" id="ARBA00006484"/>
    </source>
</evidence>
<evidence type="ECO:0000313" key="4">
    <source>
        <dbReference type="Proteomes" id="UP001140560"/>
    </source>
</evidence>
<dbReference type="InterPro" id="IPR051468">
    <property type="entry name" value="Fungal_SecMetab_SDRs"/>
</dbReference>
<dbReference type="SUPFAM" id="SSF51735">
    <property type="entry name" value="NAD(P)-binding Rossmann-fold domains"/>
    <property type="match status" value="1"/>
</dbReference>
<evidence type="ECO:0008006" key="5">
    <source>
        <dbReference type="Google" id="ProtNLM"/>
    </source>
</evidence>
<evidence type="ECO:0000256" key="2">
    <source>
        <dbReference type="RuleBase" id="RU000363"/>
    </source>
</evidence>
<dbReference type="GO" id="GO:0005737">
    <property type="term" value="C:cytoplasm"/>
    <property type="evidence" value="ECO:0007669"/>
    <property type="project" value="TreeGrafter"/>
</dbReference>
<dbReference type="PANTHER" id="PTHR43544">
    <property type="entry name" value="SHORT-CHAIN DEHYDROGENASE/REDUCTASE"/>
    <property type="match status" value="1"/>
</dbReference>
<gene>
    <name evidence="3" type="ORF">N0V83_003696</name>
</gene>
<dbReference type="AlphaFoldDB" id="A0A9W8YDQ4"/>
<dbReference type="InterPro" id="IPR036291">
    <property type="entry name" value="NAD(P)-bd_dom_sf"/>
</dbReference>
<dbReference type="EMBL" id="JAPEUY010000005">
    <property type="protein sequence ID" value="KAJ4373401.1"/>
    <property type="molecule type" value="Genomic_DNA"/>
</dbReference>
<reference evidence="3" key="1">
    <citation type="submission" date="2022-10" db="EMBL/GenBank/DDBJ databases">
        <title>Tapping the CABI collections for fungal endophytes: first genome assemblies for Collariella, Neodidymelliopsis, Ascochyta clinopodiicola, Didymella pomorum, Didymosphaeria variabile, Neocosmospora piperis and Neocucurbitaria cava.</title>
        <authorList>
            <person name="Hill R."/>
        </authorList>
    </citation>
    <scope>NUCLEOTIDE SEQUENCE</scope>
    <source>
        <strain evidence="3">IMI 356814</strain>
    </source>
</reference>
<comment type="similarity">
    <text evidence="1 2">Belongs to the short-chain dehydrogenases/reductases (SDR) family.</text>
</comment>
<dbReference type="Gene3D" id="3.40.50.720">
    <property type="entry name" value="NAD(P)-binding Rossmann-like Domain"/>
    <property type="match status" value="1"/>
</dbReference>
<evidence type="ECO:0000313" key="3">
    <source>
        <dbReference type="EMBL" id="KAJ4373401.1"/>
    </source>
</evidence>
<dbReference type="Pfam" id="PF00106">
    <property type="entry name" value="adh_short"/>
    <property type="match status" value="1"/>
</dbReference>
<accession>A0A9W8YDQ4</accession>
<organism evidence="3 4">
    <name type="scientific">Neocucurbitaria cava</name>
    <dbReference type="NCBI Taxonomy" id="798079"/>
    <lineage>
        <taxon>Eukaryota</taxon>
        <taxon>Fungi</taxon>
        <taxon>Dikarya</taxon>
        <taxon>Ascomycota</taxon>
        <taxon>Pezizomycotina</taxon>
        <taxon>Dothideomycetes</taxon>
        <taxon>Pleosporomycetidae</taxon>
        <taxon>Pleosporales</taxon>
        <taxon>Pleosporineae</taxon>
        <taxon>Cucurbitariaceae</taxon>
        <taxon>Neocucurbitaria</taxon>
    </lineage>
</organism>
<dbReference type="GO" id="GO:0019748">
    <property type="term" value="P:secondary metabolic process"/>
    <property type="evidence" value="ECO:0007669"/>
    <property type="project" value="TreeGrafter"/>
</dbReference>
<dbReference type="InterPro" id="IPR002347">
    <property type="entry name" value="SDR_fam"/>
</dbReference>
<dbReference type="GO" id="GO:0016491">
    <property type="term" value="F:oxidoreductase activity"/>
    <property type="evidence" value="ECO:0007669"/>
    <property type="project" value="TreeGrafter"/>
</dbReference>
<sequence>MASTSDKQIIFITGATNGIGLDSAIHLANASPNNHIIIGARNLSKGEKVLADIQATKSPKGSFSLVQLDATDDSSITAAAQQLQKDFGRLDILVNNAGICPENASPEDAWPSRSTYRSIFETNVFGPSLITEALLPLLKQSKAPKIINVSSSLGSIAAISDHDAAFSGAPYPAYRMSKAALNMLTAYQYFHLKQFGFKIWTYCPGYVVTDLGRDREQREKLGMESSETSAVGIVEIVEEEEGWGGGWVYWKEGEQLPW</sequence>
<dbReference type="PRINTS" id="PR00081">
    <property type="entry name" value="GDHRDH"/>
</dbReference>
<keyword evidence="4" id="KW-1185">Reference proteome</keyword>